<evidence type="ECO:0000313" key="2">
    <source>
        <dbReference type="Proteomes" id="UP000199205"/>
    </source>
</evidence>
<dbReference type="EMBL" id="FMAF01000028">
    <property type="protein sequence ID" value="SCB48592.1"/>
    <property type="molecule type" value="Genomic_DNA"/>
</dbReference>
<gene>
    <name evidence="1" type="ORF">GA0061101_12839</name>
</gene>
<reference evidence="1 2" key="1">
    <citation type="submission" date="2016-08" db="EMBL/GenBank/DDBJ databases">
        <authorList>
            <person name="Seilhamer J.J."/>
        </authorList>
    </citation>
    <scope>NUCLEOTIDE SEQUENCE [LARGE SCALE GENOMIC DNA]</scope>
    <source>
        <strain evidence="1 2">P1-7</strain>
    </source>
</reference>
<name>A0A1C3X8J6_9HYPH</name>
<evidence type="ECO:0000313" key="1">
    <source>
        <dbReference type="EMBL" id="SCB48592.1"/>
    </source>
</evidence>
<organism evidence="1 2">
    <name type="scientific">Rhizobium lusitanum</name>
    <dbReference type="NCBI Taxonomy" id="293958"/>
    <lineage>
        <taxon>Bacteria</taxon>
        <taxon>Pseudomonadati</taxon>
        <taxon>Pseudomonadota</taxon>
        <taxon>Alphaproteobacteria</taxon>
        <taxon>Hyphomicrobiales</taxon>
        <taxon>Rhizobiaceae</taxon>
        <taxon>Rhizobium/Agrobacterium group</taxon>
        <taxon>Rhizobium</taxon>
    </lineage>
</organism>
<protein>
    <submittedName>
        <fullName evidence="1">Uncharacterized protein</fullName>
    </submittedName>
</protein>
<sequence>MQSYSLVEDEDHTYAVVDARSFETVVRSGIILEHLSPQVAEGIIPVLEALDRHREMPK</sequence>
<dbReference type="Proteomes" id="UP000199205">
    <property type="component" value="Unassembled WGS sequence"/>
</dbReference>
<proteinExistence type="predicted"/>
<accession>A0A1C3X8J6</accession>
<dbReference type="AlphaFoldDB" id="A0A1C3X8J6"/>